<keyword evidence="5 7" id="KW-0862">Zinc</keyword>
<feature type="zinc finger region" description="CR-type" evidence="7">
    <location>
        <begin position="125"/>
        <end position="205"/>
    </location>
</feature>
<dbReference type="AlphaFoldDB" id="C0CJV8"/>
<dbReference type="PROSITE" id="PS50076">
    <property type="entry name" value="DNAJ_2"/>
    <property type="match status" value="1"/>
</dbReference>
<dbReference type="GeneID" id="86820404"/>
<evidence type="ECO:0000256" key="4">
    <source>
        <dbReference type="ARBA" id="ARBA00022771"/>
    </source>
</evidence>
<evidence type="ECO:0000256" key="6">
    <source>
        <dbReference type="ARBA" id="ARBA00023186"/>
    </source>
</evidence>
<dbReference type="GO" id="GO:0005737">
    <property type="term" value="C:cytoplasm"/>
    <property type="evidence" value="ECO:0007669"/>
    <property type="project" value="TreeGrafter"/>
</dbReference>
<evidence type="ECO:0000256" key="7">
    <source>
        <dbReference type="PROSITE-ProRule" id="PRU00546"/>
    </source>
</evidence>
<accession>C0CJV8</accession>
<dbReference type="SUPFAM" id="SSF49493">
    <property type="entry name" value="HSP40/DnaJ peptide-binding domain"/>
    <property type="match status" value="1"/>
</dbReference>
<feature type="domain" description="J" evidence="9">
    <location>
        <begin position="3"/>
        <end position="68"/>
    </location>
</feature>
<dbReference type="PANTHER" id="PTHR43096:SF52">
    <property type="entry name" value="DNAJ HOMOLOG 1, MITOCHONDRIAL-RELATED"/>
    <property type="match status" value="1"/>
</dbReference>
<dbReference type="InterPro" id="IPR001623">
    <property type="entry name" value="DnaJ_domain"/>
</dbReference>
<dbReference type="CDD" id="cd10747">
    <property type="entry name" value="DnaJ_C"/>
    <property type="match status" value="1"/>
</dbReference>
<evidence type="ECO:0000259" key="9">
    <source>
        <dbReference type="PROSITE" id="PS50076"/>
    </source>
</evidence>
<dbReference type="InterPro" id="IPR002939">
    <property type="entry name" value="DnaJ_C"/>
</dbReference>
<dbReference type="Proteomes" id="UP000003100">
    <property type="component" value="Unassembled WGS sequence"/>
</dbReference>
<dbReference type="SMART" id="SM00271">
    <property type="entry name" value="DnaJ"/>
    <property type="match status" value="1"/>
</dbReference>
<keyword evidence="12" id="KW-1185">Reference proteome</keyword>
<evidence type="ECO:0008006" key="13">
    <source>
        <dbReference type="Google" id="ProtNLM"/>
    </source>
</evidence>
<dbReference type="InterPro" id="IPR001305">
    <property type="entry name" value="HSP_DnaJ_Cys-rich_dom"/>
</dbReference>
<dbReference type="GO" id="GO:0008270">
    <property type="term" value="F:zinc ion binding"/>
    <property type="evidence" value="ECO:0007669"/>
    <property type="project" value="UniProtKB-KW"/>
</dbReference>
<dbReference type="CDD" id="cd10719">
    <property type="entry name" value="DnaJ_zf"/>
    <property type="match status" value="1"/>
</dbReference>
<dbReference type="GO" id="GO:0031072">
    <property type="term" value="F:heat shock protein binding"/>
    <property type="evidence" value="ECO:0007669"/>
    <property type="project" value="InterPro"/>
</dbReference>
<keyword evidence="1" id="KW-0235">DNA replication</keyword>
<dbReference type="GO" id="GO:0051082">
    <property type="term" value="F:unfolded protein binding"/>
    <property type="evidence" value="ECO:0007669"/>
    <property type="project" value="InterPro"/>
</dbReference>
<dbReference type="EMBL" id="ACBZ01000051">
    <property type="protein sequence ID" value="EEG49941.1"/>
    <property type="molecule type" value="Genomic_DNA"/>
</dbReference>
<evidence type="ECO:0000256" key="5">
    <source>
        <dbReference type="ARBA" id="ARBA00022833"/>
    </source>
</evidence>
<keyword evidence="4 7" id="KW-0863">Zinc-finger</keyword>
<dbReference type="GO" id="GO:0042026">
    <property type="term" value="P:protein refolding"/>
    <property type="evidence" value="ECO:0007669"/>
    <property type="project" value="TreeGrafter"/>
</dbReference>
<sequence>MRTYYEILGVSPDASQKEIKAAYRKLAKKYHPDTSPQSEEITKKFQEISEAYSVLSDKEKRRQYNYMGHSAYKNSYHSTHTSAASHAKDGHCGACSEGRQEEDEGPPEKSIRIAVWLDLEETLHPVRKTAIYTERIPCPHCQGEQANIPSTECPDCHGTGRKVQYQTQWGHTTSTKTFCSRCKGTGKVPAQRCPQCNGLGYVEKTWTFHVRLPGGTYEREFFFLEDVLENETDFINIHREKDPSRLYVVIILLKEKEGYHRQGFHLYTDLDIDFPTLVLGGTIPIPTIEGTLLYDLPPGMQNQKLRLINRGLIRPNKMGGRGDQYVRLHIQIPQNLSDLQKSTLEAFRNAMNVHS</sequence>
<dbReference type="HOGENOM" id="CLU_017633_0_7_9"/>
<dbReference type="CDD" id="cd06257">
    <property type="entry name" value="DnaJ"/>
    <property type="match status" value="1"/>
</dbReference>
<feature type="region of interest" description="Disordered" evidence="8">
    <location>
        <begin position="78"/>
        <end position="108"/>
    </location>
</feature>
<keyword evidence="3" id="KW-0677">Repeat</keyword>
<feature type="domain" description="CR-type" evidence="10">
    <location>
        <begin position="125"/>
        <end position="205"/>
    </location>
</feature>
<dbReference type="Pfam" id="PF01556">
    <property type="entry name" value="DnaJ_C"/>
    <property type="match status" value="1"/>
</dbReference>
<dbReference type="FunFam" id="2.10.230.10:FF:000001">
    <property type="entry name" value="DnaJ subfamily A member 2"/>
    <property type="match status" value="1"/>
</dbReference>
<dbReference type="InterPro" id="IPR018253">
    <property type="entry name" value="DnaJ_domain_CS"/>
</dbReference>
<dbReference type="GO" id="GO:0006260">
    <property type="term" value="P:DNA replication"/>
    <property type="evidence" value="ECO:0007669"/>
    <property type="project" value="UniProtKB-KW"/>
</dbReference>
<dbReference type="PROSITE" id="PS51188">
    <property type="entry name" value="ZF_CR"/>
    <property type="match status" value="1"/>
</dbReference>
<dbReference type="InterPro" id="IPR036410">
    <property type="entry name" value="HSP_DnaJ_Cys-rich_dom_sf"/>
</dbReference>
<evidence type="ECO:0000313" key="11">
    <source>
        <dbReference type="EMBL" id="EEG49941.1"/>
    </source>
</evidence>
<dbReference type="Gene3D" id="1.10.287.110">
    <property type="entry name" value="DnaJ domain"/>
    <property type="match status" value="1"/>
</dbReference>
<reference evidence="11 12" key="2">
    <citation type="submission" date="2009-02" db="EMBL/GenBank/DDBJ databases">
        <title>Draft genome sequence of Blautia hydrogenotrophica DSM 10507 (Ruminococcus hydrogenotrophicus DSM 10507).</title>
        <authorList>
            <person name="Sudarsanam P."/>
            <person name="Ley R."/>
            <person name="Guruge J."/>
            <person name="Turnbaugh P.J."/>
            <person name="Mahowald M."/>
            <person name="Liep D."/>
            <person name="Gordon J."/>
        </authorList>
    </citation>
    <scope>NUCLEOTIDE SEQUENCE [LARGE SCALE GENOMIC DNA]</scope>
    <source>
        <strain evidence="12">DSM 10507 / JCM 14656 / S5a33</strain>
    </source>
</reference>
<evidence type="ECO:0000256" key="2">
    <source>
        <dbReference type="ARBA" id="ARBA00022723"/>
    </source>
</evidence>
<dbReference type="Pfam" id="PF00684">
    <property type="entry name" value="DnaJ_CXXCXGXG"/>
    <property type="match status" value="1"/>
</dbReference>
<organism evidence="11 12">
    <name type="scientific">Blautia hydrogenotrophica (strain DSM 10507 / JCM 14656 / S5a33)</name>
    <name type="common">Ruminococcus hydrogenotrophicus</name>
    <dbReference type="NCBI Taxonomy" id="476272"/>
    <lineage>
        <taxon>Bacteria</taxon>
        <taxon>Bacillati</taxon>
        <taxon>Bacillota</taxon>
        <taxon>Clostridia</taxon>
        <taxon>Lachnospirales</taxon>
        <taxon>Lachnospiraceae</taxon>
        <taxon>Blautia</taxon>
    </lineage>
</organism>
<dbReference type="PRINTS" id="PR00625">
    <property type="entry name" value="JDOMAIN"/>
</dbReference>
<gene>
    <name evidence="11" type="ORF">RUMHYD_01128</name>
</gene>
<keyword evidence="2 7" id="KW-0479">Metal-binding</keyword>
<dbReference type="InterPro" id="IPR008971">
    <property type="entry name" value="HSP40/DnaJ_pept-bd"/>
</dbReference>
<dbReference type="PATRIC" id="fig|476272.21.peg.2474"/>
<dbReference type="RefSeq" id="WP_005946982.1">
    <property type="nucleotide sequence ID" value="NZ_CP136423.1"/>
</dbReference>
<proteinExistence type="predicted"/>
<dbReference type="Pfam" id="PF00226">
    <property type="entry name" value="DnaJ"/>
    <property type="match status" value="1"/>
</dbReference>
<evidence type="ECO:0000256" key="3">
    <source>
        <dbReference type="ARBA" id="ARBA00022737"/>
    </source>
</evidence>
<evidence type="ECO:0000259" key="10">
    <source>
        <dbReference type="PROSITE" id="PS51188"/>
    </source>
</evidence>
<dbReference type="Gene3D" id="2.10.230.10">
    <property type="entry name" value="Heat shock protein DnaJ, cysteine-rich domain"/>
    <property type="match status" value="1"/>
</dbReference>
<name>C0CJV8_BLAHS</name>
<dbReference type="eggNOG" id="COG0484">
    <property type="taxonomic scope" value="Bacteria"/>
</dbReference>
<dbReference type="PROSITE" id="PS00636">
    <property type="entry name" value="DNAJ_1"/>
    <property type="match status" value="1"/>
</dbReference>
<dbReference type="SUPFAM" id="SSF46565">
    <property type="entry name" value="Chaperone J-domain"/>
    <property type="match status" value="1"/>
</dbReference>
<dbReference type="PANTHER" id="PTHR43096">
    <property type="entry name" value="DNAJ HOMOLOG 1, MITOCHONDRIAL-RELATED"/>
    <property type="match status" value="1"/>
</dbReference>
<evidence type="ECO:0000256" key="1">
    <source>
        <dbReference type="ARBA" id="ARBA00022705"/>
    </source>
</evidence>
<evidence type="ECO:0000313" key="12">
    <source>
        <dbReference type="Proteomes" id="UP000003100"/>
    </source>
</evidence>
<keyword evidence="6" id="KW-0143">Chaperone</keyword>
<dbReference type="SUPFAM" id="SSF57938">
    <property type="entry name" value="DnaJ/Hsp40 cysteine-rich domain"/>
    <property type="match status" value="1"/>
</dbReference>
<reference evidence="11 12" key="1">
    <citation type="submission" date="2009-01" db="EMBL/GenBank/DDBJ databases">
        <authorList>
            <person name="Fulton L."/>
            <person name="Clifton S."/>
            <person name="Fulton B."/>
            <person name="Xu J."/>
            <person name="Minx P."/>
            <person name="Pepin K.H."/>
            <person name="Johnson M."/>
            <person name="Bhonagiri V."/>
            <person name="Nash W.E."/>
            <person name="Mardis E.R."/>
            <person name="Wilson R.K."/>
        </authorList>
    </citation>
    <scope>NUCLEOTIDE SEQUENCE [LARGE SCALE GENOMIC DNA]</scope>
    <source>
        <strain evidence="12">DSM 10507 / JCM 14656 / S5a33</strain>
    </source>
</reference>
<dbReference type="InterPro" id="IPR036869">
    <property type="entry name" value="J_dom_sf"/>
</dbReference>
<protein>
    <recommendedName>
        <fullName evidence="13">Chaperone protein DnaJ</fullName>
    </recommendedName>
</protein>
<dbReference type="Gene3D" id="2.60.260.20">
    <property type="entry name" value="Urease metallochaperone UreE, N-terminal domain"/>
    <property type="match status" value="2"/>
</dbReference>
<evidence type="ECO:0000256" key="8">
    <source>
        <dbReference type="SAM" id="MobiDB-lite"/>
    </source>
</evidence>